<dbReference type="InterPro" id="IPR010920">
    <property type="entry name" value="LSM_dom_sf"/>
</dbReference>
<dbReference type="GO" id="GO:0005886">
    <property type="term" value="C:plasma membrane"/>
    <property type="evidence" value="ECO:0007669"/>
    <property type="project" value="UniProtKB-SubCell"/>
</dbReference>
<dbReference type="Gene3D" id="3.30.70.100">
    <property type="match status" value="1"/>
</dbReference>
<keyword evidence="4 7" id="KW-0812">Transmembrane</keyword>
<protein>
    <submittedName>
        <fullName evidence="10">Small conductance mechanosensitive channel</fullName>
    </submittedName>
</protein>
<sequence>MNRMLLESSIVDSSEALEQAKEKVQVSVDWFNSILPDILKVGKSLLIALVVFFIGKKVINWLLRLVEKSLERSNVDTGITKFLISFSKVVATIVLLVTIIAILGLPTTSFVALIGSAGVTIGLALQGSLSNFAGGVLILVLKPFRVGDYIIAAGNEGTVSGIDIFYTKLLTIDNKVVVIPNGSLANSNIVNVTAEPVRRLDLIIPIEYSENIKRVKDVLFQEAMNHQLVLKEDYQIDIYVSSFEASSISLGLRMWVNTDNYWKLKCEILENIRERFAEENIFIPFNQLDVIVKRE</sequence>
<keyword evidence="3" id="KW-1003">Cell membrane</keyword>
<dbReference type="EMBL" id="FOYZ01000003">
    <property type="protein sequence ID" value="SFR69036.1"/>
    <property type="molecule type" value="Genomic_DNA"/>
</dbReference>
<evidence type="ECO:0000259" key="8">
    <source>
        <dbReference type="Pfam" id="PF00924"/>
    </source>
</evidence>
<comment type="subcellular location">
    <subcellularLocation>
        <location evidence="1">Cell membrane</location>
        <topology evidence="1">Multi-pass membrane protein</topology>
    </subcellularLocation>
</comment>
<feature type="domain" description="Mechanosensitive ion channel MscS C-terminal" evidence="9">
    <location>
        <begin position="202"/>
        <end position="281"/>
    </location>
</feature>
<keyword evidence="6 7" id="KW-0472">Membrane</keyword>
<dbReference type="Gene3D" id="1.10.287.1260">
    <property type="match status" value="1"/>
</dbReference>
<evidence type="ECO:0000256" key="2">
    <source>
        <dbReference type="ARBA" id="ARBA00008017"/>
    </source>
</evidence>
<accession>A0A1I6IQQ0</accession>
<evidence type="ECO:0000256" key="7">
    <source>
        <dbReference type="SAM" id="Phobius"/>
    </source>
</evidence>
<gene>
    <name evidence="10" type="ORF">SAMN05661086_01046</name>
</gene>
<dbReference type="SUPFAM" id="SSF50182">
    <property type="entry name" value="Sm-like ribonucleoproteins"/>
    <property type="match status" value="1"/>
</dbReference>
<keyword evidence="11" id="KW-1185">Reference proteome</keyword>
<dbReference type="PROSITE" id="PS01246">
    <property type="entry name" value="UPF0003"/>
    <property type="match status" value="1"/>
</dbReference>
<dbReference type="InterPro" id="IPR045275">
    <property type="entry name" value="MscS_archaea/bacteria_type"/>
</dbReference>
<name>A0A1I6IQQ0_9FIRM</name>
<evidence type="ECO:0000259" key="9">
    <source>
        <dbReference type="Pfam" id="PF21082"/>
    </source>
</evidence>
<evidence type="ECO:0000313" key="10">
    <source>
        <dbReference type="EMBL" id="SFR69036.1"/>
    </source>
</evidence>
<dbReference type="SUPFAM" id="SSF82689">
    <property type="entry name" value="Mechanosensitive channel protein MscS (YggB), C-terminal domain"/>
    <property type="match status" value="1"/>
</dbReference>
<evidence type="ECO:0000256" key="6">
    <source>
        <dbReference type="ARBA" id="ARBA00023136"/>
    </source>
</evidence>
<evidence type="ECO:0000256" key="3">
    <source>
        <dbReference type="ARBA" id="ARBA00022475"/>
    </source>
</evidence>
<dbReference type="Gene3D" id="2.30.30.60">
    <property type="match status" value="1"/>
</dbReference>
<dbReference type="InterPro" id="IPR008910">
    <property type="entry name" value="MSC_TM_helix"/>
</dbReference>
<evidence type="ECO:0000256" key="1">
    <source>
        <dbReference type="ARBA" id="ARBA00004651"/>
    </source>
</evidence>
<dbReference type="InterPro" id="IPR011066">
    <property type="entry name" value="MscS_channel_C_sf"/>
</dbReference>
<comment type="similarity">
    <text evidence="2">Belongs to the MscS (TC 1.A.23) family.</text>
</comment>
<dbReference type="OrthoDB" id="9809206at2"/>
<evidence type="ECO:0000256" key="5">
    <source>
        <dbReference type="ARBA" id="ARBA00022989"/>
    </source>
</evidence>
<dbReference type="InterPro" id="IPR006685">
    <property type="entry name" value="MscS_channel_2nd"/>
</dbReference>
<dbReference type="InterPro" id="IPR023408">
    <property type="entry name" value="MscS_beta-dom_sf"/>
</dbReference>
<dbReference type="PANTHER" id="PTHR30221">
    <property type="entry name" value="SMALL-CONDUCTANCE MECHANOSENSITIVE CHANNEL"/>
    <property type="match status" value="1"/>
</dbReference>
<feature type="transmembrane region" description="Helical" evidence="7">
    <location>
        <begin position="110"/>
        <end position="141"/>
    </location>
</feature>
<dbReference type="STRING" id="37658.SAMN05661086_01046"/>
<proteinExistence type="inferred from homology"/>
<organism evidence="10 11">
    <name type="scientific">Anaeromicropila populeti</name>
    <dbReference type="NCBI Taxonomy" id="37658"/>
    <lineage>
        <taxon>Bacteria</taxon>
        <taxon>Bacillati</taxon>
        <taxon>Bacillota</taxon>
        <taxon>Clostridia</taxon>
        <taxon>Lachnospirales</taxon>
        <taxon>Lachnospiraceae</taxon>
        <taxon>Anaeromicropila</taxon>
    </lineage>
</organism>
<dbReference type="Pfam" id="PF00924">
    <property type="entry name" value="MS_channel_2nd"/>
    <property type="match status" value="1"/>
</dbReference>
<dbReference type="InterPro" id="IPR006686">
    <property type="entry name" value="MscS_channel_CS"/>
</dbReference>
<keyword evidence="5 7" id="KW-1133">Transmembrane helix</keyword>
<dbReference type="PANTHER" id="PTHR30221:SF1">
    <property type="entry name" value="SMALL-CONDUCTANCE MECHANOSENSITIVE CHANNEL"/>
    <property type="match status" value="1"/>
</dbReference>
<dbReference type="SUPFAM" id="SSF82861">
    <property type="entry name" value="Mechanosensitive channel protein MscS (YggB), transmembrane region"/>
    <property type="match status" value="1"/>
</dbReference>
<dbReference type="GO" id="GO:0008381">
    <property type="term" value="F:mechanosensitive monoatomic ion channel activity"/>
    <property type="evidence" value="ECO:0007669"/>
    <property type="project" value="InterPro"/>
</dbReference>
<dbReference type="Pfam" id="PF21082">
    <property type="entry name" value="MS_channel_3rd"/>
    <property type="match status" value="1"/>
</dbReference>
<feature type="transmembrane region" description="Helical" evidence="7">
    <location>
        <begin position="83"/>
        <end position="104"/>
    </location>
</feature>
<dbReference type="Pfam" id="PF05552">
    <property type="entry name" value="MS_channel_1st_1"/>
    <property type="match status" value="1"/>
</dbReference>
<dbReference type="AlphaFoldDB" id="A0A1I6IQQ0"/>
<feature type="domain" description="Mechanosensitive ion channel MscS" evidence="8">
    <location>
        <begin position="128"/>
        <end position="193"/>
    </location>
</feature>
<dbReference type="InterPro" id="IPR049278">
    <property type="entry name" value="MS_channel_C"/>
</dbReference>
<dbReference type="Proteomes" id="UP000199659">
    <property type="component" value="Unassembled WGS sequence"/>
</dbReference>
<reference evidence="10 11" key="1">
    <citation type="submission" date="2016-10" db="EMBL/GenBank/DDBJ databases">
        <authorList>
            <person name="de Groot N.N."/>
        </authorList>
    </citation>
    <scope>NUCLEOTIDE SEQUENCE [LARGE SCALE GENOMIC DNA]</scope>
    <source>
        <strain evidence="10 11">743A</strain>
    </source>
</reference>
<evidence type="ECO:0000313" key="11">
    <source>
        <dbReference type="Proteomes" id="UP000199659"/>
    </source>
</evidence>
<evidence type="ECO:0000256" key="4">
    <source>
        <dbReference type="ARBA" id="ARBA00022692"/>
    </source>
</evidence>
<dbReference type="InterPro" id="IPR011014">
    <property type="entry name" value="MscS_channel_TM-2"/>
</dbReference>